<evidence type="ECO:0000256" key="13">
    <source>
        <dbReference type="ARBA" id="ARBA00023136"/>
    </source>
</evidence>
<evidence type="ECO:0000256" key="1">
    <source>
        <dbReference type="ARBA" id="ARBA00004477"/>
    </source>
</evidence>
<evidence type="ECO:0000256" key="16">
    <source>
        <dbReference type="ARBA" id="ARBA00058640"/>
    </source>
</evidence>
<evidence type="ECO:0000256" key="9">
    <source>
        <dbReference type="ARBA" id="ARBA00022857"/>
    </source>
</evidence>
<dbReference type="GO" id="GO:0005789">
    <property type="term" value="C:endoplasmic reticulum membrane"/>
    <property type="evidence" value="ECO:0007669"/>
    <property type="project" value="UniProtKB-SubCell"/>
</dbReference>
<evidence type="ECO:0000256" key="7">
    <source>
        <dbReference type="ARBA" id="ARBA00022824"/>
    </source>
</evidence>
<dbReference type="PANTHER" id="PTHR10556">
    <property type="entry name" value="3-OXO-5-ALPHA-STEROID 4-DEHYDROGENASE"/>
    <property type="match status" value="1"/>
</dbReference>
<protein>
    <recommendedName>
        <fullName evidence="4">very-long-chain enoyl-CoA reductase</fullName>
        <ecNumber evidence="4">1.3.1.93</ecNumber>
    </recommendedName>
</protein>
<comment type="pathway">
    <text evidence="2">Lipid metabolism; fatty acid biosynthesis.</text>
</comment>
<dbReference type="CDD" id="cd01801">
    <property type="entry name" value="Ubl_TECR_like"/>
    <property type="match status" value="1"/>
</dbReference>
<evidence type="ECO:0000256" key="3">
    <source>
        <dbReference type="ARBA" id="ARBA00007742"/>
    </source>
</evidence>
<dbReference type="Proteomes" id="UP000789572">
    <property type="component" value="Unassembled WGS sequence"/>
</dbReference>
<keyword evidence="12" id="KW-0443">Lipid metabolism</keyword>
<comment type="function">
    <text evidence="16">Catalyzes the last of the four reactions of the long-chain fatty acids elongation cycle. This endoplasmic reticulum-bound enzymatic process, allows the addition of 2 carbons to the chain of long- and very long-chain fatty acids/VLCFAs per cycle. This enzyme reduces the trans-2,3-enoyl-CoA fatty acid intermediate to an acyl-CoA that can be further elongated by entering a new cycle of elongation. Thereby, it participates in the production of VLCFAs of different chain lengths that are involved in multiple biological processes as precursors of membrane lipids and lipid mediators.</text>
</comment>
<keyword evidence="6 17" id="KW-0812">Transmembrane</keyword>
<dbReference type="EC" id="1.3.1.93" evidence="4"/>
<keyword evidence="5" id="KW-0444">Lipid biosynthesis</keyword>
<evidence type="ECO:0000256" key="12">
    <source>
        <dbReference type="ARBA" id="ARBA00023098"/>
    </source>
</evidence>
<reference evidence="19" key="1">
    <citation type="submission" date="2021-06" db="EMBL/GenBank/DDBJ databases">
        <authorList>
            <person name="Kallberg Y."/>
            <person name="Tangrot J."/>
            <person name="Rosling A."/>
        </authorList>
    </citation>
    <scope>NUCLEOTIDE SEQUENCE</scope>
    <source>
        <strain evidence="19">IA702</strain>
    </source>
</reference>
<evidence type="ECO:0000256" key="10">
    <source>
        <dbReference type="ARBA" id="ARBA00022989"/>
    </source>
</evidence>
<keyword evidence="8" id="KW-0276">Fatty acid metabolism</keyword>
<feature type="transmembrane region" description="Helical" evidence="17">
    <location>
        <begin position="190"/>
        <end position="209"/>
    </location>
</feature>
<keyword evidence="20" id="KW-1185">Reference proteome</keyword>
<keyword evidence="9" id="KW-0521">NADP</keyword>
<dbReference type="SUPFAM" id="SSF54236">
    <property type="entry name" value="Ubiquitin-like"/>
    <property type="match status" value="1"/>
</dbReference>
<evidence type="ECO:0000259" key="18">
    <source>
        <dbReference type="PROSITE" id="PS50053"/>
    </source>
</evidence>
<evidence type="ECO:0000256" key="14">
    <source>
        <dbReference type="ARBA" id="ARBA00023160"/>
    </source>
</evidence>
<feature type="transmembrane region" description="Helical" evidence="17">
    <location>
        <begin position="160"/>
        <end position="178"/>
    </location>
</feature>
<dbReference type="Gene3D" id="1.20.120.1630">
    <property type="match status" value="1"/>
</dbReference>
<evidence type="ECO:0000256" key="17">
    <source>
        <dbReference type="SAM" id="Phobius"/>
    </source>
</evidence>
<sequence>MKLTVAPRTEKKNKHFPLTVDLVEDATVNDLKKAIHKRIKKFYPERQRLTYNDQVLDDRKKRLSDYGIKSEDKILFKDLGPQVAWRTVFLIEYLGPLVIHPIFYYGSRWIYGEEVEHSKMQTVTFYLVMLHFIKRELETIFVHRFSNDTMPIRNIIKNSVHYHILSGLFLAYAVYGTWSAAGTSGERDNWYIGACVAVWIWAELSNLMTHINLRNLRPPGTRIRKIPYGYGFNLVSCPNYFFEIVAWAAIAVLTQSIAAIIFLVFAIGQMHIWAVKKHKKYRSEFKDYPKNRKALIPFVV</sequence>
<comment type="subcellular location">
    <subcellularLocation>
        <location evidence="1">Endoplasmic reticulum membrane</location>
        <topology evidence="1">Multi-pass membrane protein</topology>
    </subcellularLocation>
</comment>
<dbReference type="InterPro" id="IPR029071">
    <property type="entry name" value="Ubiquitin-like_domsf"/>
</dbReference>
<feature type="domain" description="Ubiquitin-like" evidence="18">
    <location>
        <begin position="1"/>
        <end position="76"/>
    </location>
</feature>
<evidence type="ECO:0000256" key="11">
    <source>
        <dbReference type="ARBA" id="ARBA00023002"/>
    </source>
</evidence>
<dbReference type="PROSITE" id="PS50053">
    <property type="entry name" value="UBIQUITIN_2"/>
    <property type="match status" value="1"/>
</dbReference>
<evidence type="ECO:0000256" key="2">
    <source>
        <dbReference type="ARBA" id="ARBA00005194"/>
    </source>
</evidence>
<dbReference type="SMART" id="SM00213">
    <property type="entry name" value="UBQ"/>
    <property type="match status" value="1"/>
</dbReference>
<dbReference type="PROSITE" id="PS50244">
    <property type="entry name" value="S5A_REDUCTASE"/>
    <property type="match status" value="1"/>
</dbReference>
<evidence type="ECO:0000256" key="6">
    <source>
        <dbReference type="ARBA" id="ARBA00022692"/>
    </source>
</evidence>
<comment type="catalytic activity">
    <reaction evidence="15">
        <text>a very-long-chain 2,3-saturated fatty acyl-CoA + NADP(+) = a very-long-chain (2E)-enoyl-CoA + NADPH + H(+)</text>
        <dbReference type="Rhea" id="RHEA:14473"/>
        <dbReference type="ChEBI" id="CHEBI:15378"/>
        <dbReference type="ChEBI" id="CHEBI:57783"/>
        <dbReference type="ChEBI" id="CHEBI:58349"/>
        <dbReference type="ChEBI" id="CHEBI:83724"/>
        <dbReference type="ChEBI" id="CHEBI:83728"/>
        <dbReference type="EC" id="1.3.1.93"/>
    </reaction>
</comment>
<comment type="similarity">
    <text evidence="3">Belongs to the steroid 5-alpha reductase family.</text>
</comment>
<accession>A0A9N9B7W9</accession>
<dbReference type="AlphaFoldDB" id="A0A9N9B7W9"/>
<dbReference type="OrthoDB" id="540503at2759"/>
<dbReference type="GO" id="GO:0102758">
    <property type="term" value="F:very-long-chain enoyl-CoA reductase activity"/>
    <property type="evidence" value="ECO:0007669"/>
    <property type="project" value="UniProtKB-EC"/>
</dbReference>
<feature type="transmembrane region" description="Helical" evidence="17">
    <location>
        <begin position="256"/>
        <end position="275"/>
    </location>
</feature>
<keyword evidence="11" id="KW-0560">Oxidoreductase</keyword>
<dbReference type="Pfam" id="PF02544">
    <property type="entry name" value="Steroid_dh"/>
    <property type="match status" value="1"/>
</dbReference>
<gene>
    <name evidence="19" type="ORF">POCULU_LOCUS5386</name>
</gene>
<dbReference type="InterPro" id="IPR001104">
    <property type="entry name" value="3-oxo-5_a-steroid_4-DH_C"/>
</dbReference>
<dbReference type="InterPro" id="IPR039357">
    <property type="entry name" value="SRD5A/TECR"/>
</dbReference>
<dbReference type="EMBL" id="CAJVPJ010000818">
    <property type="protein sequence ID" value="CAG8558456.1"/>
    <property type="molecule type" value="Genomic_DNA"/>
</dbReference>
<evidence type="ECO:0000313" key="20">
    <source>
        <dbReference type="Proteomes" id="UP000789572"/>
    </source>
</evidence>
<keyword evidence="7" id="KW-0256">Endoplasmic reticulum</keyword>
<organism evidence="19 20">
    <name type="scientific">Paraglomus occultum</name>
    <dbReference type="NCBI Taxonomy" id="144539"/>
    <lineage>
        <taxon>Eukaryota</taxon>
        <taxon>Fungi</taxon>
        <taxon>Fungi incertae sedis</taxon>
        <taxon>Mucoromycota</taxon>
        <taxon>Glomeromycotina</taxon>
        <taxon>Glomeromycetes</taxon>
        <taxon>Paraglomerales</taxon>
        <taxon>Paraglomeraceae</taxon>
        <taxon>Paraglomus</taxon>
    </lineage>
</organism>
<keyword evidence="10 17" id="KW-1133">Transmembrane helix</keyword>
<dbReference type="PANTHER" id="PTHR10556:SF28">
    <property type="entry name" value="VERY-LONG-CHAIN ENOYL-COA REDUCTASE"/>
    <property type="match status" value="1"/>
</dbReference>
<proteinExistence type="inferred from homology"/>
<keyword evidence="14" id="KW-0275">Fatty acid biosynthesis</keyword>
<keyword evidence="13 17" id="KW-0472">Membrane</keyword>
<dbReference type="Gene3D" id="3.10.20.90">
    <property type="entry name" value="Phosphatidylinositol 3-kinase Catalytic Subunit, Chain A, domain 1"/>
    <property type="match status" value="1"/>
</dbReference>
<comment type="caution">
    <text evidence="19">The sequence shown here is derived from an EMBL/GenBank/DDBJ whole genome shotgun (WGS) entry which is preliminary data.</text>
</comment>
<name>A0A9N9B7W9_9GLOM</name>
<dbReference type="GO" id="GO:0042761">
    <property type="term" value="P:very long-chain fatty acid biosynthetic process"/>
    <property type="evidence" value="ECO:0007669"/>
    <property type="project" value="TreeGrafter"/>
</dbReference>
<evidence type="ECO:0000256" key="15">
    <source>
        <dbReference type="ARBA" id="ARBA00051495"/>
    </source>
</evidence>
<evidence type="ECO:0000256" key="8">
    <source>
        <dbReference type="ARBA" id="ARBA00022832"/>
    </source>
</evidence>
<evidence type="ECO:0000313" key="19">
    <source>
        <dbReference type="EMBL" id="CAG8558456.1"/>
    </source>
</evidence>
<dbReference type="FunFam" id="1.20.120.1630:FF:000010">
    <property type="entry name" value="Steroid alpha reductase family protein"/>
    <property type="match status" value="1"/>
</dbReference>
<feature type="transmembrane region" description="Helical" evidence="17">
    <location>
        <begin position="230"/>
        <end position="250"/>
    </location>
</feature>
<dbReference type="Pfam" id="PF00240">
    <property type="entry name" value="ubiquitin"/>
    <property type="match status" value="1"/>
</dbReference>
<evidence type="ECO:0000256" key="4">
    <source>
        <dbReference type="ARBA" id="ARBA00012530"/>
    </source>
</evidence>
<dbReference type="InterPro" id="IPR000626">
    <property type="entry name" value="Ubiquitin-like_dom"/>
</dbReference>
<evidence type="ECO:0000256" key="5">
    <source>
        <dbReference type="ARBA" id="ARBA00022516"/>
    </source>
</evidence>